<dbReference type="EMBL" id="BAOU01000010">
    <property type="protein sequence ID" value="GAD04740.1"/>
    <property type="molecule type" value="Genomic_DNA"/>
</dbReference>
<accession>S4NBG1</accession>
<evidence type="ECO:0000313" key="1">
    <source>
        <dbReference type="EMBL" id="GAD04740.1"/>
    </source>
</evidence>
<proteinExistence type="predicted"/>
<evidence type="ECO:0000313" key="2">
    <source>
        <dbReference type="Proteomes" id="UP000018031"/>
    </source>
</evidence>
<dbReference type="AlphaFoldDB" id="S4NBG1"/>
<organism evidence="1 2">
    <name type="scientific">Porphyromonas crevioricanis JCM 15906</name>
    <dbReference type="NCBI Taxonomy" id="1305617"/>
    <lineage>
        <taxon>Bacteria</taxon>
        <taxon>Pseudomonadati</taxon>
        <taxon>Bacteroidota</taxon>
        <taxon>Bacteroidia</taxon>
        <taxon>Bacteroidales</taxon>
        <taxon>Porphyromonadaceae</taxon>
        <taxon>Porphyromonas</taxon>
    </lineage>
</organism>
<name>S4NBG1_9PORP</name>
<reference evidence="1 2" key="2">
    <citation type="journal article" date="2013" name="Genome Announc.">
        <title>Draft Genome Sequences of Porphyromonas crevioricanis JCM 15906T and Porphyromonas cansulci JCM 13913T Isolated from a Canine Oral Cavity.</title>
        <authorList>
            <person name="Sakamoto M."/>
            <person name="Tanaka N."/>
            <person name="Shiwa Y."/>
            <person name="Yoshikawa H."/>
            <person name="Ohkuma M."/>
        </authorList>
    </citation>
    <scope>NUCLEOTIDE SEQUENCE [LARGE SCALE GENOMIC DNA]</scope>
    <source>
        <strain evidence="1 2">JCM 15906</strain>
    </source>
</reference>
<dbReference type="Proteomes" id="UP000018031">
    <property type="component" value="Unassembled WGS sequence"/>
</dbReference>
<gene>
    <name evidence="1" type="ORF">PORCRE_436</name>
</gene>
<reference evidence="2" key="1">
    <citation type="journal article" date="2013" name="Genome">
        <title>Draft Genome Sequences of Porphyromonas crevioricanis JCM 15906T and Porphyromonas cansulci JCM 13913T Isolated from a Canine Oral Cavity.</title>
        <authorList>
            <person name="Sakamoto M."/>
            <person name="Tanaka N."/>
            <person name="Shiwa Y."/>
            <person name="Yoshikawa H."/>
            <person name="Ohkuma M."/>
        </authorList>
    </citation>
    <scope>NUCLEOTIDE SEQUENCE [LARGE SCALE GENOMIC DNA]</scope>
    <source>
        <strain evidence="2">JCM 15906</strain>
    </source>
</reference>
<protein>
    <submittedName>
        <fullName evidence="1">Uncharacterized protein</fullName>
    </submittedName>
</protein>
<sequence>MDGGLSEQVNRLVYPTYQAKLCIFYQQLCSSAVLDFFDKPQRGHAVN</sequence>
<comment type="caution">
    <text evidence="1">The sequence shown here is derived from an EMBL/GenBank/DDBJ whole genome shotgun (WGS) entry which is preliminary data.</text>
</comment>